<name>A0A080M8T3_9PROT</name>
<dbReference type="EMBL" id="JDVG02000205">
    <property type="protein sequence ID" value="KFB73534.1"/>
    <property type="molecule type" value="Genomic_DNA"/>
</dbReference>
<dbReference type="Proteomes" id="UP000020077">
    <property type="component" value="Unassembled WGS sequence"/>
</dbReference>
<proteinExistence type="predicted"/>
<sequence>MVIDFGVSKKASFLAELDQRLETHLARLVVNRYRLAPDLRQKVCRCLGFRRLRSYYLFPYHDHFPNSVRLEKLLIVSSLILPCRAAHAQ</sequence>
<evidence type="ECO:0000313" key="2">
    <source>
        <dbReference type="Proteomes" id="UP000020077"/>
    </source>
</evidence>
<accession>A0A080M8T3</accession>
<gene>
    <name evidence="1" type="ORF">AW09_001206</name>
</gene>
<comment type="caution">
    <text evidence="1">The sequence shown here is derived from an EMBL/GenBank/DDBJ whole genome shotgun (WGS) entry which is preliminary data.</text>
</comment>
<protein>
    <submittedName>
        <fullName evidence="1">Uncharacterized protein</fullName>
    </submittedName>
</protein>
<evidence type="ECO:0000313" key="1">
    <source>
        <dbReference type="EMBL" id="KFB73534.1"/>
    </source>
</evidence>
<dbReference type="AlphaFoldDB" id="A0A080M8T3"/>
<organism evidence="1 2">
    <name type="scientific">Candidatus Accumulibacter phosphatis</name>
    <dbReference type="NCBI Taxonomy" id="327160"/>
    <lineage>
        <taxon>Bacteria</taxon>
        <taxon>Pseudomonadati</taxon>
        <taxon>Pseudomonadota</taxon>
        <taxon>Betaproteobacteria</taxon>
        <taxon>Candidatus Accumulibacter</taxon>
    </lineage>
</organism>
<reference evidence="1 2" key="1">
    <citation type="submission" date="2014-02" db="EMBL/GenBank/DDBJ databases">
        <title>Expanding our view of genomic diversity in Candidatus Accumulibacter clades.</title>
        <authorList>
            <person name="Skennerton C.T."/>
            <person name="Barr J.J."/>
            <person name="Slater F.R."/>
            <person name="Bond P.L."/>
            <person name="Tyson G.W."/>
        </authorList>
    </citation>
    <scope>NUCLEOTIDE SEQUENCE [LARGE SCALE GENOMIC DNA]</scope>
    <source>
        <strain evidence="2">BA-91</strain>
    </source>
</reference>